<organism evidence="2 3">
    <name type="scientific">Colletotrichum tanaceti</name>
    <dbReference type="NCBI Taxonomy" id="1306861"/>
    <lineage>
        <taxon>Eukaryota</taxon>
        <taxon>Fungi</taxon>
        <taxon>Dikarya</taxon>
        <taxon>Ascomycota</taxon>
        <taxon>Pezizomycotina</taxon>
        <taxon>Sordariomycetes</taxon>
        <taxon>Hypocreomycetidae</taxon>
        <taxon>Glomerellales</taxon>
        <taxon>Glomerellaceae</taxon>
        <taxon>Colletotrichum</taxon>
        <taxon>Colletotrichum destructivum species complex</taxon>
    </lineage>
</organism>
<protein>
    <submittedName>
        <fullName evidence="2">Uncharacterized protein</fullName>
    </submittedName>
</protein>
<dbReference type="AlphaFoldDB" id="A0A4U6XTT3"/>
<dbReference type="Proteomes" id="UP000310108">
    <property type="component" value="Unassembled WGS sequence"/>
</dbReference>
<name>A0A4U6XTT3_9PEZI</name>
<dbReference type="EMBL" id="PJEX01000010">
    <property type="protein sequence ID" value="TKW59385.1"/>
    <property type="molecule type" value="Genomic_DNA"/>
</dbReference>
<sequence length="380" mass="44197">MRSLLRMLVWLSTRWLVAELLVLVSSGNDASHAYERLYLWTRYDAFCEIYGAKYQRVVLPHFYPDEEHQKPWPEPRYNNRGSDIDNKYTFGEFQRRIHTPPTGTPFKPQYKYAALRAPWYKGDKNLTIDMVAGSLLDLGLNTGIHAVNLDPYLESQRFYEKPNPDRKLRGPSLWDAADRNRSSYSYYLERVEAEFQLLRREKNQEGRSQHATTTLKKNIDLGNSIIRTILQLRDESSDWFLYHQLMSYGKLDHNLGIPKRLIRAELDVSSQVPHGRNTVKTNIVDTMTIAWNNSYAKTVLEEKGFHNVSELVKWATNFGNPDADVPYGYSKQNIAHYRLTKTWRWALAEAESSSPIDIKQLDNTCQEAEKSPRRTGIAKT</sequence>
<feature type="chain" id="PRO_5020835477" evidence="1">
    <location>
        <begin position="27"/>
        <end position="380"/>
    </location>
</feature>
<feature type="signal peptide" evidence="1">
    <location>
        <begin position="1"/>
        <end position="26"/>
    </location>
</feature>
<gene>
    <name evidence="2" type="ORF">CTA1_10238</name>
</gene>
<keyword evidence="3" id="KW-1185">Reference proteome</keyword>
<evidence type="ECO:0000256" key="1">
    <source>
        <dbReference type="SAM" id="SignalP"/>
    </source>
</evidence>
<comment type="caution">
    <text evidence="2">The sequence shown here is derived from an EMBL/GenBank/DDBJ whole genome shotgun (WGS) entry which is preliminary data.</text>
</comment>
<accession>A0A4U6XTT3</accession>
<proteinExistence type="predicted"/>
<keyword evidence="1" id="KW-0732">Signal</keyword>
<evidence type="ECO:0000313" key="2">
    <source>
        <dbReference type="EMBL" id="TKW59385.1"/>
    </source>
</evidence>
<reference evidence="2 3" key="1">
    <citation type="journal article" date="2019" name="PLoS ONE">
        <title>Comparative genome analysis indicates high evolutionary potential of pathogenicity genes in Colletotrichum tanaceti.</title>
        <authorList>
            <person name="Lelwala R.V."/>
            <person name="Korhonen P.K."/>
            <person name="Young N.D."/>
            <person name="Scott J.B."/>
            <person name="Ades P.A."/>
            <person name="Gasser R.B."/>
            <person name="Taylor P.W.J."/>
        </authorList>
    </citation>
    <scope>NUCLEOTIDE SEQUENCE [LARGE SCALE GENOMIC DNA]</scope>
    <source>
        <strain evidence="2">BRIP57314</strain>
    </source>
</reference>
<evidence type="ECO:0000313" key="3">
    <source>
        <dbReference type="Proteomes" id="UP000310108"/>
    </source>
</evidence>